<organism evidence="1 2">
    <name type="scientific">Camellia lanceoleosa</name>
    <dbReference type="NCBI Taxonomy" id="1840588"/>
    <lineage>
        <taxon>Eukaryota</taxon>
        <taxon>Viridiplantae</taxon>
        <taxon>Streptophyta</taxon>
        <taxon>Embryophyta</taxon>
        <taxon>Tracheophyta</taxon>
        <taxon>Spermatophyta</taxon>
        <taxon>Magnoliopsida</taxon>
        <taxon>eudicotyledons</taxon>
        <taxon>Gunneridae</taxon>
        <taxon>Pentapetalae</taxon>
        <taxon>asterids</taxon>
        <taxon>Ericales</taxon>
        <taxon>Theaceae</taxon>
        <taxon>Camellia</taxon>
    </lineage>
</organism>
<dbReference type="EMBL" id="CM045760">
    <property type="protein sequence ID" value="KAI8027507.1"/>
    <property type="molecule type" value="Genomic_DNA"/>
</dbReference>
<accession>A0ACC0IRH2</accession>
<dbReference type="Proteomes" id="UP001060215">
    <property type="component" value="Chromosome 3"/>
</dbReference>
<evidence type="ECO:0000313" key="2">
    <source>
        <dbReference type="Proteomes" id="UP001060215"/>
    </source>
</evidence>
<reference evidence="1 2" key="1">
    <citation type="journal article" date="2022" name="Plant J.">
        <title>Chromosome-level genome of Camellia lanceoleosa provides a valuable resource for understanding genome evolution and self-incompatibility.</title>
        <authorList>
            <person name="Gong W."/>
            <person name="Xiao S."/>
            <person name="Wang L."/>
            <person name="Liao Z."/>
            <person name="Chang Y."/>
            <person name="Mo W."/>
            <person name="Hu G."/>
            <person name="Li W."/>
            <person name="Zhao G."/>
            <person name="Zhu H."/>
            <person name="Hu X."/>
            <person name="Ji K."/>
            <person name="Xiang X."/>
            <person name="Song Q."/>
            <person name="Yuan D."/>
            <person name="Jin S."/>
            <person name="Zhang L."/>
        </authorList>
    </citation>
    <scope>NUCLEOTIDE SEQUENCE [LARGE SCALE GENOMIC DNA]</scope>
    <source>
        <strain evidence="1">SQ_2022a</strain>
    </source>
</reference>
<keyword evidence="2" id="KW-1185">Reference proteome</keyword>
<proteinExistence type="predicted"/>
<name>A0ACC0IRH2_9ERIC</name>
<protein>
    <submittedName>
        <fullName evidence="1">Golgin candidate 4</fullName>
    </submittedName>
</protein>
<sequence>MQTGNSMMRPMNPMPPMNPVTFFTSTPPPHSHPQPWFPILPPAPPPSSAFWESTNVRDRMKELRDTIDLARAMEKELEGLIRIKDSKGSMEGIDDGSAENLVLRLSRFLDDHKIDLVSQESLSLQATNAIMSKLGAQLEPFRVVTDETSRWEEKSAAVRLANKMQKSKRNKQWRKRKWKSIAEMRAKEHERFDQADQAADEWRAREIAKDIAKRKVEKMKEIAKLKAKEEKKILESELELVLIVEKLQELRSLRIQKLKKQGHFLPEEDDKFLEKVRAAVEEEERQAIAAADTDAAKDAIATAEESRKNIQGHGPDSELVRGDKGGNEDSQDQATQIENKRSLGVVTDKESGKQGSEGPSHGGANDTVASLPIEFYHYYHGSNTDMGTLIEVRRTWDQYIRAGGSRIPGHWIQPPPPADESASRSPLANGFDSHHNSEIEQYKTQIKRLQESEAEIKVLSVNYAALLKEKEDWISRLNEENGLLKQNLDATNAALNASRNESLKTSTNSLNGLKDLADLLEQKNRSLAVIQADLESQIKKLGLELEKERGKLANIHLQLQEEQKLNGSFQDELNLLKVDKDKSTIEMKKIRDELNEKISTLEKENNSLKMAKVELETSLKAANENSNKQSTSLSENVQSLGSFPGKEEMELSLQKLEKDLKETGQQRDKALQELSRLKKHLLDKEIEESEKMDEDSKIIEELKEKNEYQRLQILHLEKALKQAIVGQEEVKMINNNELQKYKEIIDDLNRKLTSCMSTIDAKNVELLNLQTALGSYYAELEAKEHLEGDLAHAREESAKLAELLKDAHQKAEISRKEKEDILEKLSQSERILAEGRNRVNKLEEDNAKLRRALEQSMSRLNRMSMDSDYFVDRRIVIKLLVTYFQRNHSKEVLDLMVRMLGFSDEDKQRIGVAQQGGKGVVRGVLGLPGRLVGGFLGGSSAEANQNMASENQSFADLWVDFLLKETEERERRESAEANASKEDQQKRSPNDTGTASPVPDQRTNATTAAFSNLSPSLNQNRSPLSSRGNILQSEHTDSEFSTVPLTSSERASQFSRRY</sequence>
<comment type="caution">
    <text evidence="1">The sequence shown here is derived from an EMBL/GenBank/DDBJ whole genome shotgun (WGS) entry which is preliminary data.</text>
</comment>
<gene>
    <name evidence="1" type="ORF">LOK49_LG02G00223</name>
</gene>
<evidence type="ECO:0000313" key="1">
    <source>
        <dbReference type="EMBL" id="KAI8027507.1"/>
    </source>
</evidence>